<keyword evidence="2" id="KW-1185">Reference proteome</keyword>
<reference evidence="2" key="1">
    <citation type="journal article" date="2017" name="Genome Biol.">
        <title>Comparative genomics reveals high biological diversity and specific adaptations in the industrially and medically important fungal genus Aspergillus.</title>
        <authorList>
            <person name="de Vries R.P."/>
            <person name="Riley R."/>
            <person name="Wiebenga A."/>
            <person name="Aguilar-Osorio G."/>
            <person name="Amillis S."/>
            <person name="Uchima C.A."/>
            <person name="Anderluh G."/>
            <person name="Asadollahi M."/>
            <person name="Askin M."/>
            <person name="Barry K."/>
            <person name="Battaglia E."/>
            <person name="Bayram O."/>
            <person name="Benocci T."/>
            <person name="Braus-Stromeyer S.A."/>
            <person name="Caldana C."/>
            <person name="Canovas D."/>
            <person name="Cerqueira G.C."/>
            <person name="Chen F."/>
            <person name="Chen W."/>
            <person name="Choi C."/>
            <person name="Clum A."/>
            <person name="Dos Santos R.A."/>
            <person name="Damasio A.R."/>
            <person name="Diallinas G."/>
            <person name="Emri T."/>
            <person name="Fekete E."/>
            <person name="Flipphi M."/>
            <person name="Freyberg S."/>
            <person name="Gallo A."/>
            <person name="Gournas C."/>
            <person name="Habgood R."/>
            <person name="Hainaut M."/>
            <person name="Harispe M.L."/>
            <person name="Henrissat B."/>
            <person name="Hilden K.S."/>
            <person name="Hope R."/>
            <person name="Hossain A."/>
            <person name="Karabika E."/>
            <person name="Karaffa L."/>
            <person name="Karanyi Z."/>
            <person name="Krasevec N."/>
            <person name="Kuo A."/>
            <person name="Kusch H."/>
            <person name="LaButti K."/>
            <person name="Lagendijk E.L."/>
            <person name="Lapidus A."/>
            <person name="Levasseur A."/>
            <person name="Lindquist E."/>
            <person name="Lipzen A."/>
            <person name="Logrieco A.F."/>
            <person name="MacCabe A."/>
            <person name="Maekelae M.R."/>
            <person name="Malavazi I."/>
            <person name="Melin P."/>
            <person name="Meyer V."/>
            <person name="Mielnichuk N."/>
            <person name="Miskei M."/>
            <person name="Molnar A.P."/>
            <person name="Mule G."/>
            <person name="Ngan C.Y."/>
            <person name="Orejas M."/>
            <person name="Orosz E."/>
            <person name="Ouedraogo J.P."/>
            <person name="Overkamp K.M."/>
            <person name="Park H.-S."/>
            <person name="Perrone G."/>
            <person name="Piumi F."/>
            <person name="Punt P.J."/>
            <person name="Ram A.F."/>
            <person name="Ramon A."/>
            <person name="Rauscher S."/>
            <person name="Record E."/>
            <person name="Riano-Pachon D.M."/>
            <person name="Robert V."/>
            <person name="Roehrig J."/>
            <person name="Ruller R."/>
            <person name="Salamov A."/>
            <person name="Salih N.S."/>
            <person name="Samson R.A."/>
            <person name="Sandor E."/>
            <person name="Sanguinetti M."/>
            <person name="Schuetze T."/>
            <person name="Sepcic K."/>
            <person name="Shelest E."/>
            <person name="Sherlock G."/>
            <person name="Sophianopoulou V."/>
            <person name="Squina F.M."/>
            <person name="Sun H."/>
            <person name="Susca A."/>
            <person name="Todd R.B."/>
            <person name="Tsang A."/>
            <person name="Unkles S.E."/>
            <person name="van de Wiele N."/>
            <person name="van Rossen-Uffink D."/>
            <person name="Oliveira J.V."/>
            <person name="Vesth T.C."/>
            <person name="Visser J."/>
            <person name="Yu J.-H."/>
            <person name="Zhou M."/>
            <person name="Andersen M.R."/>
            <person name="Archer D.B."/>
            <person name="Baker S.E."/>
            <person name="Benoit I."/>
            <person name="Brakhage A.A."/>
            <person name="Braus G.H."/>
            <person name="Fischer R."/>
            <person name="Frisvad J.C."/>
            <person name="Goldman G.H."/>
            <person name="Houbraken J."/>
            <person name="Oakley B."/>
            <person name="Pocsi I."/>
            <person name="Scazzocchio C."/>
            <person name="Seiboth B."/>
            <person name="vanKuyk P.A."/>
            <person name="Wortman J."/>
            <person name="Dyer P.S."/>
            <person name="Grigoriev I.V."/>
        </authorList>
    </citation>
    <scope>NUCLEOTIDE SEQUENCE [LARGE SCALE GENOMIC DNA]</scope>
    <source>
        <strain evidence="2">CBS 101740 / IMI 381727 / IBT 21946</strain>
    </source>
</reference>
<organism evidence="1 2">
    <name type="scientific">Aspergillus brasiliensis (strain CBS 101740 / IMI 381727 / IBT 21946)</name>
    <dbReference type="NCBI Taxonomy" id="767769"/>
    <lineage>
        <taxon>Eukaryota</taxon>
        <taxon>Fungi</taxon>
        <taxon>Dikarya</taxon>
        <taxon>Ascomycota</taxon>
        <taxon>Pezizomycotina</taxon>
        <taxon>Eurotiomycetes</taxon>
        <taxon>Eurotiomycetidae</taxon>
        <taxon>Eurotiales</taxon>
        <taxon>Aspergillaceae</taxon>
        <taxon>Aspergillus</taxon>
        <taxon>Aspergillus subgen. Circumdati</taxon>
    </lineage>
</organism>
<gene>
    <name evidence="1" type="ORF">ASPBRDRAFT_47584</name>
</gene>
<dbReference type="RefSeq" id="XP_067474768.1">
    <property type="nucleotide sequence ID" value="XM_067625881.1"/>
</dbReference>
<sequence length="107" mass="12225">MKNTVELTHPFSGRTADNFAPLLGPIYRAAPKYVVVNDPAFIHEVHKWDRLDWFITLDPQIGLQSVGTARTMVQHNAQRRRIATAVGSPLARLLERRFFLSEKVDEL</sequence>
<dbReference type="GeneID" id="93578369"/>
<dbReference type="Proteomes" id="UP000184499">
    <property type="component" value="Unassembled WGS sequence"/>
</dbReference>
<name>A0A1L9U786_ASPBC</name>
<dbReference type="OrthoDB" id="3934656at2759"/>
<evidence type="ECO:0000313" key="2">
    <source>
        <dbReference type="Proteomes" id="UP000184499"/>
    </source>
</evidence>
<dbReference type="VEuPathDB" id="FungiDB:ASPBRDRAFT_47584"/>
<accession>A0A1L9U786</accession>
<proteinExistence type="predicted"/>
<protein>
    <submittedName>
        <fullName evidence="1">Uncharacterized protein</fullName>
    </submittedName>
</protein>
<dbReference type="EMBL" id="KV878693">
    <property type="protein sequence ID" value="OJJ67519.1"/>
    <property type="molecule type" value="Genomic_DNA"/>
</dbReference>
<evidence type="ECO:0000313" key="1">
    <source>
        <dbReference type="EMBL" id="OJJ67519.1"/>
    </source>
</evidence>
<dbReference type="AlphaFoldDB" id="A0A1L9U786"/>